<protein>
    <submittedName>
        <fullName evidence="8">OmpA family protein</fullName>
    </submittedName>
</protein>
<dbReference type="Pfam" id="PF00691">
    <property type="entry name" value="OmpA"/>
    <property type="match status" value="1"/>
</dbReference>
<dbReference type="InterPro" id="IPR006665">
    <property type="entry name" value="OmpA-like"/>
</dbReference>
<dbReference type="PRINTS" id="PR01023">
    <property type="entry name" value="NAFLGMOTY"/>
</dbReference>
<feature type="chain" id="PRO_5045559490" evidence="6">
    <location>
        <begin position="31"/>
        <end position="600"/>
    </location>
</feature>
<reference evidence="8 9" key="1">
    <citation type="submission" date="2020-09" db="EMBL/GenBank/DDBJ databases">
        <title>Echinicola sp. CAU 1574 isolated from sand of Sido Beach.</title>
        <authorList>
            <person name="Kim W."/>
        </authorList>
    </citation>
    <scope>NUCLEOTIDE SEQUENCE [LARGE SCALE GENOMIC DNA]</scope>
    <source>
        <strain evidence="8 9">CAU 1574</strain>
    </source>
</reference>
<evidence type="ECO:0000313" key="9">
    <source>
        <dbReference type="Proteomes" id="UP000647133"/>
    </source>
</evidence>
<organism evidence="8 9">
    <name type="scientific">Echinicola arenosa</name>
    <dbReference type="NCBI Taxonomy" id="2774144"/>
    <lineage>
        <taxon>Bacteria</taxon>
        <taxon>Pseudomonadati</taxon>
        <taxon>Bacteroidota</taxon>
        <taxon>Cytophagia</taxon>
        <taxon>Cytophagales</taxon>
        <taxon>Cyclobacteriaceae</taxon>
        <taxon>Echinicola</taxon>
    </lineage>
</organism>
<dbReference type="PANTHER" id="PTHR30329">
    <property type="entry name" value="STATOR ELEMENT OF FLAGELLAR MOTOR COMPLEX"/>
    <property type="match status" value="1"/>
</dbReference>
<feature type="compositionally biased region" description="Basic and acidic residues" evidence="5">
    <location>
        <begin position="585"/>
        <end position="600"/>
    </location>
</feature>
<evidence type="ECO:0000313" key="8">
    <source>
        <dbReference type="EMBL" id="MBD8490719.1"/>
    </source>
</evidence>
<gene>
    <name evidence="8" type="ORF">IFO69_18345</name>
</gene>
<dbReference type="SUPFAM" id="SSF103088">
    <property type="entry name" value="OmpA-like"/>
    <property type="match status" value="1"/>
</dbReference>
<accession>A0ABR9AQ60</accession>
<evidence type="ECO:0000259" key="7">
    <source>
        <dbReference type="PROSITE" id="PS51123"/>
    </source>
</evidence>
<evidence type="ECO:0000256" key="4">
    <source>
        <dbReference type="PROSITE-ProRule" id="PRU00473"/>
    </source>
</evidence>
<dbReference type="PRINTS" id="PR01021">
    <property type="entry name" value="OMPADOMAIN"/>
</dbReference>
<evidence type="ECO:0000256" key="6">
    <source>
        <dbReference type="SAM" id="SignalP"/>
    </source>
</evidence>
<keyword evidence="6" id="KW-0732">Signal</keyword>
<proteinExistence type="predicted"/>
<dbReference type="PANTHER" id="PTHR30329:SF21">
    <property type="entry name" value="LIPOPROTEIN YIAD-RELATED"/>
    <property type="match status" value="1"/>
</dbReference>
<feature type="domain" description="OmpA-like" evidence="7">
    <location>
        <begin position="484"/>
        <end position="600"/>
    </location>
</feature>
<dbReference type="CDD" id="cd07185">
    <property type="entry name" value="OmpA_C-like"/>
    <property type="match status" value="1"/>
</dbReference>
<keyword evidence="9" id="KW-1185">Reference proteome</keyword>
<feature type="signal peptide" evidence="6">
    <location>
        <begin position="1"/>
        <end position="30"/>
    </location>
</feature>
<dbReference type="EMBL" id="JACYTQ010000008">
    <property type="protein sequence ID" value="MBD8490719.1"/>
    <property type="molecule type" value="Genomic_DNA"/>
</dbReference>
<name>A0ABR9AQ60_9BACT</name>
<dbReference type="RefSeq" id="WP_192011597.1">
    <property type="nucleotide sequence ID" value="NZ_JACYTQ010000008.1"/>
</dbReference>
<comment type="subcellular location">
    <subcellularLocation>
        <location evidence="1">Cell outer membrane</location>
    </subcellularLocation>
</comment>
<evidence type="ECO:0000256" key="5">
    <source>
        <dbReference type="SAM" id="MobiDB-lite"/>
    </source>
</evidence>
<dbReference type="InterPro" id="IPR036737">
    <property type="entry name" value="OmpA-like_sf"/>
</dbReference>
<dbReference type="InterPro" id="IPR006664">
    <property type="entry name" value="OMP_bac"/>
</dbReference>
<dbReference type="PROSITE" id="PS51123">
    <property type="entry name" value="OMPA_2"/>
    <property type="match status" value="1"/>
</dbReference>
<keyword evidence="2 4" id="KW-0472">Membrane</keyword>
<evidence type="ECO:0000256" key="3">
    <source>
        <dbReference type="ARBA" id="ARBA00023237"/>
    </source>
</evidence>
<feature type="region of interest" description="Disordered" evidence="5">
    <location>
        <begin position="574"/>
        <end position="600"/>
    </location>
</feature>
<dbReference type="InterPro" id="IPR050330">
    <property type="entry name" value="Bact_OuterMem_StrucFunc"/>
</dbReference>
<dbReference type="Proteomes" id="UP000647133">
    <property type="component" value="Unassembled WGS sequence"/>
</dbReference>
<sequence length="600" mass="67533">MKVTEKIKSSILKASTVPVLAFCAFTPSFAQGVYALRQVNTPYDEQQPVISSKEELFLSVAYHPDNTGGGKDLGDVWYSKKNDFNQWQEARPVKSLSTSGYDLLIGFPDDQTALVYHDGKKKAHGIHQYKRVGETEWEYMFQLDFGSFRNNGRSFSARLHPSGEILVMSMNSYGSYGNEDIYVSFKQSNGKWSVPKNIGPVINSYEQEMTPFLSDDKQILYFSTNGHGTEEGRDIFYAQRLDNTWENWTKPKRLKDDINTRGVELSYFIDPNSPYTAFVTTTKDSEGYGDIMMQRKEEIVLEEVNMENANPNRFLAANFPVRTSNQRAVEQSIAPIIEQSETSANTPINQPSTTVALEETVQPENEVIQKESISEITAGEKEVEKLEKVEAETSKIEEAPIDKGNSITLNAADNNTLKNIPFKVVFKDQDGKSIGVENDHQGPVELTLRKGTSKLTVSSPNYLPVSLSIEELEQRAETILLTPAKSGVKMVLEEVLFKKGTSEIANENSMRYIDELVEFLKENPDLKIRLEGHTDNVGNASLNKELSMDRAGAIRDYMVNQGVEFERIRLRGLGGSQPISSNDTEEGREQNRRVEMVIIQ</sequence>
<comment type="caution">
    <text evidence="8">The sequence shown here is derived from an EMBL/GenBank/DDBJ whole genome shotgun (WGS) entry which is preliminary data.</text>
</comment>
<evidence type="ECO:0000256" key="2">
    <source>
        <dbReference type="ARBA" id="ARBA00023136"/>
    </source>
</evidence>
<dbReference type="Gene3D" id="3.30.1330.60">
    <property type="entry name" value="OmpA-like domain"/>
    <property type="match status" value="1"/>
</dbReference>
<keyword evidence="3" id="KW-0998">Cell outer membrane</keyword>
<evidence type="ECO:0000256" key="1">
    <source>
        <dbReference type="ARBA" id="ARBA00004442"/>
    </source>
</evidence>